<keyword evidence="4" id="KW-1185">Reference proteome</keyword>
<sequence length="255" mass="27441">MINDGMIIDAHTHLTAGESALTEQAVAECARLGVDKIVCSSIAGYRHYPVDQQVSRANDAMVDVMRAHPDLVLGYCYVNPRHGKPALDDLRRRVEEQGMIGIKLWVATRCDDPLVDPVIEQAIAYRLPVLVHAWRKTVGQLSYESTAENVARLGRRYPEASIIMAHLGGQTESAMNAIAPYPNIRTDTSGSLIGGAEVATAVQRLGAERVIFGSDLHGGDLAVNIGKIIAAELSPADQALVLGGNMAALLAEVRR</sequence>
<evidence type="ECO:0000259" key="2">
    <source>
        <dbReference type="Pfam" id="PF04909"/>
    </source>
</evidence>
<dbReference type="Proteomes" id="UP000569914">
    <property type="component" value="Unassembled WGS sequence"/>
</dbReference>
<gene>
    <name evidence="3" type="ORF">BKA15_001174</name>
</gene>
<dbReference type="GO" id="GO:0019748">
    <property type="term" value="P:secondary metabolic process"/>
    <property type="evidence" value="ECO:0007669"/>
    <property type="project" value="TreeGrafter"/>
</dbReference>
<dbReference type="SUPFAM" id="SSF51556">
    <property type="entry name" value="Metallo-dependent hydrolases"/>
    <property type="match status" value="1"/>
</dbReference>
<dbReference type="Pfam" id="PF04909">
    <property type="entry name" value="Amidohydro_2"/>
    <property type="match status" value="1"/>
</dbReference>
<name>A0A7Y9I3Z1_9ACTN</name>
<dbReference type="EMBL" id="JACCBU010000001">
    <property type="protein sequence ID" value="NYE69845.1"/>
    <property type="molecule type" value="Genomic_DNA"/>
</dbReference>
<evidence type="ECO:0000313" key="3">
    <source>
        <dbReference type="EMBL" id="NYE69845.1"/>
    </source>
</evidence>
<dbReference type="InterPro" id="IPR006680">
    <property type="entry name" value="Amidohydro-rel"/>
</dbReference>
<dbReference type="GO" id="GO:0016787">
    <property type="term" value="F:hydrolase activity"/>
    <property type="evidence" value="ECO:0007669"/>
    <property type="project" value="InterPro"/>
</dbReference>
<evidence type="ECO:0000313" key="4">
    <source>
        <dbReference type="Proteomes" id="UP000569914"/>
    </source>
</evidence>
<evidence type="ECO:0000256" key="1">
    <source>
        <dbReference type="ARBA" id="ARBA00023239"/>
    </source>
</evidence>
<dbReference type="InterPro" id="IPR032466">
    <property type="entry name" value="Metal_Hydrolase"/>
</dbReference>
<proteinExistence type="predicted"/>
<dbReference type="RefSeq" id="WP_179748879.1">
    <property type="nucleotide sequence ID" value="NZ_JACCBU010000001.1"/>
</dbReference>
<dbReference type="InterPro" id="IPR032465">
    <property type="entry name" value="ACMSD"/>
</dbReference>
<protein>
    <recommendedName>
        <fullName evidence="2">Amidohydrolase-related domain-containing protein</fullName>
    </recommendedName>
</protein>
<reference evidence="3 4" key="1">
    <citation type="submission" date="2020-07" db="EMBL/GenBank/DDBJ databases">
        <title>Sequencing the genomes of 1000 actinobacteria strains.</title>
        <authorList>
            <person name="Klenk H.-P."/>
        </authorList>
    </citation>
    <scope>NUCLEOTIDE SEQUENCE [LARGE SCALE GENOMIC DNA]</scope>
    <source>
        <strain evidence="3 4">DSM 22083</strain>
    </source>
</reference>
<organism evidence="3 4">
    <name type="scientific">Microlunatus parietis</name>
    <dbReference type="NCBI Taxonomy" id="682979"/>
    <lineage>
        <taxon>Bacteria</taxon>
        <taxon>Bacillati</taxon>
        <taxon>Actinomycetota</taxon>
        <taxon>Actinomycetes</taxon>
        <taxon>Propionibacteriales</taxon>
        <taxon>Propionibacteriaceae</taxon>
        <taxon>Microlunatus</taxon>
    </lineage>
</organism>
<dbReference type="PANTHER" id="PTHR21240">
    <property type="entry name" value="2-AMINO-3-CARBOXYLMUCONATE-6-SEMIALDEHYDE DECARBOXYLASE"/>
    <property type="match status" value="1"/>
</dbReference>
<dbReference type="CDD" id="cd01292">
    <property type="entry name" value="metallo-dependent_hydrolases"/>
    <property type="match status" value="1"/>
</dbReference>
<dbReference type="AlphaFoldDB" id="A0A7Y9I3Z1"/>
<dbReference type="GO" id="GO:0016831">
    <property type="term" value="F:carboxy-lyase activity"/>
    <property type="evidence" value="ECO:0007669"/>
    <property type="project" value="InterPro"/>
</dbReference>
<keyword evidence="1" id="KW-0456">Lyase</keyword>
<dbReference type="Gene3D" id="3.20.20.140">
    <property type="entry name" value="Metal-dependent hydrolases"/>
    <property type="match status" value="1"/>
</dbReference>
<comment type="caution">
    <text evidence="3">The sequence shown here is derived from an EMBL/GenBank/DDBJ whole genome shotgun (WGS) entry which is preliminary data.</text>
</comment>
<feature type="domain" description="Amidohydrolase-related" evidence="2">
    <location>
        <begin position="8"/>
        <end position="250"/>
    </location>
</feature>
<accession>A0A7Y9I3Z1</accession>
<dbReference type="PANTHER" id="PTHR21240:SF28">
    <property type="entry name" value="ISO-OROTATE DECARBOXYLASE (EUROFUNG)"/>
    <property type="match status" value="1"/>
</dbReference>
<dbReference type="GO" id="GO:0005737">
    <property type="term" value="C:cytoplasm"/>
    <property type="evidence" value="ECO:0007669"/>
    <property type="project" value="TreeGrafter"/>
</dbReference>